<name>A0A023B6B9_GRENI</name>
<evidence type="ECO:0000313" key="5">
    <source>
        <dbReference type="EMBL" id="EZG65917.1"/>
    </source>
</evidence>
<comment type="subcellular location">
    <subcellularLocation>
        <location evidence="1">Endoplasmic reticulum</location>
    </subcellularLocation>
</comment>
<dbReference type="PRINTS" id="PR00081">
    <property type="entry name" value="GDHRDH"/>
</dbReference>
<dbReference type="Gene3D" id="3.40.50.720">
    <property type="entry name" value="NAD(P)-binding Rossmann-like Domain"/>
    <property type="match status" value="1"/>
</dbReference>
<dbReference type="SUPFAM" id="SSF51735">
    <property type="entry name" value="NAD(P)-binding Rossmann-fold domains"/>
    <property type="match status" value="1"/>
</dbReference>
<comment type="caution">
    <text evidence="5">The sequence shown here is derived from an EMBL/GenBank/DDBJ whole genome shotgun (WGS) entry which is preliminary data.</text>
</comment>
<dbReference type="OrthoDB" id="1393670at2759"/>
<dbReference type="PANTHER" id="PTHR43899">
    <property type="entry name" value="RH59310P"/>
    <property type="match status" value="1"/>
</dbReference>
<dbReference type="InterPro" id="IPR020904">
    <property type="entry name" value="Sc_DH/Rdtase_CS"/>
</dbReference>
<organism evidence="5 6">
    <name type="scientific">Gregarina niphandrodes</name>
    <name type="common">Septate eugregarine</name>
    <dbReference type="NCBI Taxonomy" id="110365"/>
    <lineage>
        <taxon>Eukaryota</taxon>
        <taxon>Sar</taxon>
        <taxon>Alveolata</taxon>
        <taxon>Apicomplexa</taxon>
        <taxon>Conoidasida</taxon>
        <taxon>Gregarinasina</taxon>
        <taxon>Eugregarinorida</taxon>
        <taxon>Gregarinidae</taxon>
        <taxon>Gregarina</taxon>
    </lineage>
</organism>
<dbReference type="Pfam" id="PF00106">
    <property type="entry name" value="adh_short"/>
    <property type="match status" value="1"/>
</dbReference>
<dbReference type="PANTHER" id="PTHR43899:SF13">
    <property type="entry name" value="RH59310P"/>
    <property type="match status" value="1"/>
</dbReference>
<gene>
    <name evidence="5" type="ORF">GNI_081540</name>
</gene>
<dbReference type="PROSITE" id="PS00061">
    <property type="entry name" value="ADH_SHORT"/>
    <property type="match status" value="1"/>
</dbReference>
<dbReference type="eggNOG" id="KOG1014">
    <property type="taxonomic scope" value="Eukaryota"/>
</dbReference>
<dbReference type="InterPro" id="IPR051019">
    <property type="entry name" value="VLCFA-Steroid_DH"/>
</dbReference>
<keyword evidence="3" id="KW-0560">Oxidoreductase</keyword>
<dbReference type="VEuPathDB" id="CryptoDB:GNI_081540"/>
<dbReference type="GO" id="GO:0005783">
    <property type="term" value="C:endoplasmic reticulum"/>
    <property type="evidence" value="ECO:0007669"/>
    <property type="project" value="UniProtKB-SubCell"/>
</dbReference>
<dbReference type="GO" id="GO:0016491">
    <property type="term" value="F:oxidoreductase activity"/>
    <property type="evidence" value="ECO:0007669"/>
    <property type="project" value="UniProtKB-KW"/>
</dbReference>
<proteinExistence type="inferred from homology"/>
<keyword evidence="6" id="KW-1185">Reference proteome</keyword>
<evidence type="ECO:0000256" key="4">
    <source>
        <dbReference type="RuleBase" id="RU000363"/>
    </source>
</evidence>
<evidence type="ECO:0000256" key="2">
    <source>
        <dbReference type="ARBA" id="ARBA00006484"/>
    </source>
</evidence>
<evidence type="ECO:0000256" key="3">
    <source>
        <dbReference type="ARBA" id="ARBA00023002"/>
    </source>
</evidence>
<dbReference type="GeneID" id="22912951"/>
<protein>
    <submittedName>
        <fullName evidence="5">Short chain dehydrogenase</fullName>
    </submittedName>
</protein>
<dbReference type="RefSeq" id="XP_011134029.1">
    <property type="nucleotide sequence ID" value="XM_011135727.1"/>
</dbReference>
<evidence type="ECO:0000256" key="1">
    <source>
        <dbReference type="ARBA" id="ARBA00004240"/>
    </source>
</evidence>
<evidence type="ECO:0000313" key="6">
    <source>
        <dbReference type="Proteomes" id="UP000019763"/>
    </source>
</evidence>
<dbReference type="InterPro" id="IPR036291">
    <property type="entry name" value="NAD(P)-bd_dom_sf"/>
</dbReference>
<sequence>MLLWWIGFLAPLKLLLKLVLGLLCRLRSHPVKLWTGTLSRALNNKESYIVVTGCTDGIGLATLRKIVEHYPQNPVLLVGRNKDKLSKVTESLGTTYENLPSKSEDRKSGTRRIEVAVVDFATENWPAEMERTLKGKSVGLLLNAAGETDVINRRYDEVDESLIIRLIQVNLRSAMLMSRLCLPSMTVQKAGVIVNIGSMNLVAEEPFQAIYTATKGGIRAFSEALQSEVRSKNILVQNWEPGLVNTKMTLGRYKGLDRFSCSADEFAEYAFCMLQNGTHELLIPFGYQPVTFSPYPLHEVTCGLAKFVPTHFLNQYAIHTRDSHTVEFIHCQTSRPNHGPHS</sequence>
<dbReference type="InterPro" id="IPR002347">
    <property type="entry name" value="SDR_fam"/>
</dbReference>
<dbReference type="AlphaFoldDB" id="A0A023B6B9"/>
<accession>A0A023B6B9</accession>
<reference evidence="5" key="1">
    <citation type="submission" date="2013-12" db="EMBL/GenBank/DDBJ databases">
        <authorList>
            <person name="Omoto C.K."/>
            <person name="Sibley D."/>
            <person name="Venepally P."/>
            <person name="Hadjithomas M."/>
            <person name="Karamycheva S."/>
            <person name="Brunk B."/>
            <person name="Roos D."/>
            <person name="Caler E."/>
            <person name="Lorenzi H."/>
        </authorList>
    </citation>
    <scope>NUCLEOTIDE SEQUENCE</scope>
</reference>
<dbReference type="PRINTS" id="PR00080">
    <property type="entry name" value="SDRFAMILY"/>
</dbReference>
<comment type="similarity">
    <text evidence="2 4">Belongs to the short-chain dehydrogenases/reductases (SDR) family.</text>
</comment>
<dbReference type="Proteomes" id="UP000019763">
    <property type="component" value="Unassembled WGS sequence"/>
</dbReference>
<dbReference type="EMBL" id="AFNH02000611">
    <property type="protein sequence ID" value="EZG65917.1"/>
    <property type="molecule type" value="Genomic_DNA"/>
</dbReference>